<feature type="region of interest" description="Disordered" evidence="6">
    <location>
        <begin position="74"/>
        <end position="99"/>
    </location>
</feature>
<feature type="compositionally biased region" description="Low complexity" evidence="6">
    <location>
        <begin position="1374"/>
        <end position="1386"/>
    </location>
</feature>
<evidence type="ECO:0000256" key="5">
    <source>
        <dbReference type="PROSITE-ProRule" id="PRU10141"/>
    </source>
</evidence>
<dbReference type="InterPro" id="IPR011009">
    <property type="entry name" value="Kinase-like_dom_sf"/>
</dbReference>
<dbReference type="PANTHER" id="PTHR44329">
    <property type="entry name" value="SERINE/THREONINE-PROTEIN KINASE TNNI3K-RELATED"/>
    <property type="match status" value="1"/>
</dbReference>
<feature type="transmembrane region" description="Helical" evidence="7">
    <location>
        <begin position="12"/>
        <end position="30"/>
    </location>
</feature>
<feature type="binding site" evidence="5">
    <location>
        <position position="831"/>
    </location>
    <ligand>
        <name>ATP</name>
        <dbReference type="ChEBI" id="CHEBI:30616"/>
    </ligand>
</feature>
<feature type="transmembrane region" description="Helical" evidence="7">
    <location>
        <begin position="619"/>
        <end position="644"/>
    </location>
</feature>
<dbReference type="PROSITE" id="PS50011">
    <property type="entry name" value="PROTEIN_KINASE_DOM"/>
    <property type="match status" value="1"/>
</dbReference>
<feature type="compositionally biased region" description="Polar residues" evidence="6">
    <location>
        <begin position="181"/>
        <end position="194"/>
    </location>
</feature>
<evidence type="ECO:0000256" key="1">
    <source>
        <dbReference type="ARBA" id="ARBA00022679"/>
    </source>
</evidence>
<keyword evidence="7" id="KW-1133">Transmembrane helix</keyword>
<keyword evidence="1" id="KW-0808">Transferase</keyword>
<feature type="compositionally biased region" description="Polar residues" evidence="6">
    <location>
        <begin position="202"/>
        <end position="213"/>
    </location>
</feature>
<dbReference type="GO" id="GO:0004674">
    <property type="term" value="F:protein serine/threonine kinase activity"/>
    <property type="evidence" value="ECO:0007669"/>
    <property type="project" value="TreeGrafter"/>
</dbReference>
<feature type="compositionally biased region" description="Polar residues" evidence="6">
    <location>
        <begin position="155"/>
        <end position="164"/>
    </location>
</feature>
<reference evidence="9" key="1">
    <citation type="submission" date="2022-07" db="EMBL/GenBank/DDBJ databases">
        <title>Genome analysis of Parmales, a sister group of diatoms, reveals the evolutionary specialization of diatoms from phago-mixotrophs to photoautotrophs.</title>
        <authorList>
            <person name="Ban H."/>
            <person name="Sato S."/>
            <person name="Yoshikawa S."/>
            <person name="Kazumasa Y."/>
            <person name="Nakamura Y."/>
            <person name="Ichinomiya M."/>
            <person name="Saitoh K."/>
            <person name="Sato N."/>
            <person name="Blanc-Mathieu R."/>
            <person name="Endo H."/>
            <person name="Kuwata A."/>
            <person name="Ogata H."/>
        </authorList>
    </citation>
    <scope>NUCLEOTIDE SEQUENCE</scope>
</reference>
<feature type="region of interest" description="Disordered" evidence="6">
    <location>
        <begin position="1359"/>
        <end position="1388"/>
    </location>
</feature>
<organism evidence="9 10">
    <name type="scientific">Triparma retinervis</name>
    <dbReference type="NCBI Taxonomy" id="2557542"/>
    <lineage>
        <taxon>Eukaryota</taxon>
        <taxon>Sar</taxon>
        <taxon>Stramenopiles</taxon>
        <taxon>Ochrophyta</taxon>
        <taxon>Bolidophyceae</taxon>
        <taxon>Parmales</taxon>
        <taxon>Triparmaceae</taxon>
        <taxon>Triparma</taxon>
    </lineage>
</organism>
<evidence type="ECO:0000313" key="10">
    <source>
        <dbReference type="Proteomes" id="UP001165082"/>
    </source>
</evidence>
<keyword evidence="2 5" id="KW-0547">Nucleotide-binding</keyword>
<evidence type="ECO:0000256" key="4">
    <source>
        <dbReference type="ARBA" id="ARBA00022840"/>
    </source>
</evidence>
<dbReference type="Pfam" id="PF01852">
    <property type="entry name" value="START"/>
    <property type="match status" value="1"/>
</dbReference>
<evidence type="ECO:0000259" key="8">
    <source>
        <dbReference type="PROSITE" id="PS50011"/>
    </source>
</evidence>
<feature type="domain" description="Protein kinase" evidence="8">
    <location>
        <begin position="804"/>
        <end position="1070"/>
    </location>
</feature>
<dbReference type="SUPFAM" id="SSF55961">
    <property type="entry name" value="Bet v1-like"/>
    <property type="match status" value="2"/>
</dbReference>
<keyword evidence="4 5" id="KW-0067">ATP-binding</keyword>
<proteinExistence type="predicted"/>
<feature type="compositionally biased region" description="Polar residues" evidence="6">
    <location>
        <begin position="115"/>
        <end position="129"/>
    </location>
</feature>
<evidence type="ECO:0000256" key="7">
    <source>
        <dbReference type="SAM" id="Phobius"/>
    </source>
</evidence>
<dbReference type="InterPro" id="IPR002913">
    <property type="entry name" value="START_lipid-bd_dom"/>
</dbReference>
<dbReference type="PROSITE" id="PS00107">
    <property type="entry name" value="PROTEIN_KINASE_ATP"/>
    <property type="match status" value="1"/>
</dbReference>
<feature type="compositionally biased region" description="Basic and acidic residues" evidence="6">
    <location>
        <begin position="1496"/>
        <end position="1508"/>
    </location>
</feature>
<dbReference type="Proteomes" id="UP001165082">
    <property type="component" value="Unassembled WGS sequence"/>
</dbReference>
<dbReference type="InterPro" id="IPR051681">
    <property type="entry name" value="Ser/Thr_Kinases-Pseudokinases"/>
</dbReference>
<feature type="transmembrane region" description="Helical" evidence="7">
    <location>
        <begin position="36"/>
        <end position="56"/>
    </location>
</feature>
<dbReference type="OrthoDB" id="547665at2759"/>
<keyword evidence="7" id="KW-0812">Transmembrane</keyword>
<keyword evidence="10" id="KW-1185">Reference proteome</keyword>
<feature type="region of interest" description="Disordered" evidence="6">
    <location>
        <begin position="113"/>
        <end position="220"/>
    </location>
</feature>
<feature type="compositionally biased region" description="Basic and acidic residues" evidence="6">
    <location>
        <begin position="1423"/>
        <end position="1462"/>
    </location>
</feature>
<dbReference type="PROSITE" id="PS00108">
    <property type="entry name" value="PROTEIN_KINASE_ST"/>
    <property type="match status" value="1"/>
</dbReference>
<dbReference type="GO" id="GO:0005524">
    <property type="term" value="F:ATP binding"/>
    <property type="evidence" value="ECO:0007669"/>
    <property type="project" value="UniProtKB-UniRule"/>
</dbReference>
<dbReference type="GO" id="GO:0008289">
    <property type="term" value="F:lipid binding"/>
    <property type="evidence" value="ECO:0007669"/>
    <property type="project" value="InterPro"/>
</dbReference>
<evidence type="ECO:0000256" key="2">
    <source>
        <dbReference type="ARBA" id="ARBA00022741"/>
    </source>
</evidence>
<gene>
    <name evidence="9" type="ORF">TrRE_jg5175</name>
</gene>
<dbReference type="Gene3D" id="1.10.510.10">
    <property type="entry name" value="Transferase(Phosphotransferase) domain 1"/>
    <property type="match status" value="1"/>
</dbReference>
<dbReference type="InterPro" id="IPR017441">
    <property type="entry name" value="Protein_kinase_ATP_BS"/>
</dbReference>
<feature type="compositionally biased region" description="Basic and acidic residues" evidence="6">
    <location>
        <begin position="165"/>
        <end position="174"/>
    </location>
</feature>
<feature type="region of interest" description="Disordered" evidence="6">
    <location>
        <begin position="1423"/>
        <end position="1521"/>
    </location>
</feature>
<comment type="caution">
    <text evidence="9">The sequence shown here is derived from an EMBL/GenBank/DDBJ whole genome shotgun (WGS) entry which is preliminary data.</text>
</comment>
<feature type="transmembrane region" description="Helical" evidence="7">
    <location>
        <begin position="578"/>
        <end position="598"/>
    </location>
</feature>
<dbReference type="EMBL" id="BRXZ01000029">
    <property type="protein sequence ID" value="GMI03369.1"/>
    <property type="molecule type" value="Genomic_DNA"/>
</dbReference>
<dbReference type="PANTHER" id="PTHR44329:SF288">
    <property type="entry name" value="MITOGEN-ACTIVATED PROTEIN KINASE KINASE KINASE 20"/>
    <property type="match status" value="1"/>
</dbReference>
<keyword evidence="7" id="KW-0472">Membrane</keyword>
<dbReference type="Pfam" id="PF00069">
    <property type="entry name" value="Pkinase"/>
    <property type="match status" value="1"/>
</dbReference>
<dbReference type="InterPro" id="IPR000719">
    <property type="entry name" value="Prot_kinase_dom"/>
</dbReference>
<dbReference type="InterPro" id="IPR023393">
    <property type="entry name" value="START-like_dom_sf"/>
</dbReference>
<dbReference type="Gene3D" id="3.30.530.20">
    <property type="match status" value="2"/>
</dbReference>
<accession>A0A9W7F4X9</accession>
<dbReference type="InterPro" id="IPR008271">
    <property type="entry name" value="Ser/Thr_kinase_AS"/>
</dbReference>
<protein>
    <recommendedName>
        <fullName evidence="8">Protein kinase domain-containing protein</fullName>
    </recommendedName>
</protein>
<evidence type="ECO:0000256" key="6">
    <source>
        <dbReference type="SAM" id="MobiDB-lite"/>
    </source>
</evidence>
<dbReference type="SUPFAM" id="SSF56112">
    <property type="entry name" value="Protein kinase-like (PK-like)"/>
    <property type="match status" value="1"/>
</dbReference>
<name>A0A9W7F4X9_9STRA</name>
<keyword evidence="3" id="KW-0418">Kinase</keyword>
<dbReference type="SMART" id="SM00220">
    <property type="entry name" value="S_TKc"/>
    <property type="match status" value="1"/>
</dbReference>
<evidence type="ECO:0000256" key="3">
    <source>
        <dbReference type="ARBA" id="ARBA00022777"/>
    </source>
</evidence>
<evidence type="ECO:0000313" key="9">
    <source>
        <dbReference type="EMBL" id="GMI03369.1"/>
    </source>
</evidence>
<sequence length="1550" mass="174623">MTSAHLEGESKFIATYLTLIFVEAIHLYNLNGHQGVKVAVNVMAVCLILILSILTISLPSKILTWWGGAKTAPSEELEKPSSVTGKVGKGSALLPGNKLGDLRNTLRSHIHEDGTVTTYASNNDGQSLPSLGEENDGRSHDTMGSSDAIGVNDDAPSSSQSTDANKVDTHRQPAERGTSPEPDNTGSTIPAKNTKITHARTSRPSPSLQTSADQDLDNIVLPTGLNYDPVYKRMAPEPYTQKEVDRLDTACVLLDSVRRMNLAKVRSSSSHKTSQIYHTVDDISHIFNQTKYQWFSTKPSKLNIGSAYIEVPPSHVLAFLLDYMNPKRMEFNKDDINRFIVSKSNSHSMTTFNRRWMPVPFLYRDFLTKHTWKRLDENRIIYCTYNDDELAYPLPQMSNKSKGVRPFFFSAILIENSVRDDSNMPEIFQNSIVSLIIDLDGGGAISQQLRQYACLRSMTVLTDIEKYFKTRSQNVENCREECMTRFAHIQTRFNTLNPSRLPLFGSNMFELDEDEEVVDAPNSWLDFTAWLTTSGGSKKLSASILLLGLWNLTLTLRNEGGDGGVDQHGGSYSFYHQTVLVIFIISHLVLGIAPVFLLEKSGTFFSGTNGGLDKHTVKILSSCTLLLICPVTLIVVSCGAWRPIFSTLHTNNENKTIVIPIFLMLRSLNNIFKEMPLHLWRRLSVLMCVECALLIPHYPSIYNATTDEERNAGVGQCLHQIAGVVYVMFVLSGSANTMEFHRRHLFSMYWMEYRHKFMHERDVNRNSTAGENNAAKAVLSQLNSPAVRRQLAGLLDIQIEYRELKYLNEVGKGGNGVVFAATYRNQVVAVKQLISTRLSESAIMNFIGEMQFGVMLRHKNIVSTIACVLKLPHICCVLEYAKEGTLRDVMLREMLMDWSNSKRAFSIDICQGMRYLHEREHPIIHRDLKTTNVLVTDWRSAKISDFGSSRLLPDNPDELTFDVGTALYMPPEVLKGDTYGTRSDVYSFGCILIDLAMHGMSRELYFMGSNAPNNLVELTEKVAKGWRPKLPAKWKIEMPLITNLIKSCWAHDQYKRPSFKAIEKVLSSWDGEVLTKDLNSAVAHASVYSFEEEAFIDGGYEYLLEGLAKVKQADKKRKPTIKHMMKDGLDETNTALNLSFEFTNYGGIGVQSRIIPFGAAQVANFIVQLDHPMRKLINKLEGVEKSRKTLHRENEHNAIFQIVRNFPPPMKNREFLLRQVWKRISQGIYLVFAESTDHPSCPINDLTVRATCKSAILVQDIPGTNFCKVTNRFSLGNLFGAGGYFPNIMSSLATHRDNLSLFLWVVEAFLTRERETVETFLHPPFSQGNHEKNAKSRALFDRAYEEYLKLVPEDQRKRERIEDSYMGEEELDDSSYGSSFKSSTTGKSERNARGYFKSWKNTAQNIVDYAKAKGIMDDYSKNENRYREESEPQEREEHRAETGAESRTEAEAETRAETRAESEAESEAEAQGSSLKPYPSSDGEDSQPWAKPLSKSTRERRNRGREDSSGVPKTVKTTEECGVENDIADGLDSEIRTVNGVQGVSGDDIV</sequence>